<keyword evidence="11 15" id="KW-0472">Membrane</keyword>
<feature type="binding site" evidence="13">
    <location>
        <begin position="117"/>
        <end position="120"/>
    </location>
    <ligand>
        <name>GTP</name>
        <dbReference type="ChEBI" id="CHEBI:37565"/>
        <label>1</label>
    </ligand>
</feature>
<organism evidence="17 18">
    <name type="scientific">Marinagarivorans cellulosilyticus</name>
    <dbReference type="NCBI Taxonomy" id="2721545"/>
    <lineage>
        <taxon>Bacteria</taxon>
        <taxon>Pseudomonadati</taxon>
        <taxon>Pseudomonadota</taxon>
        <taxon>Gammaproteobacteria</taxon>
        <taxon>Cellvibrionales</taxon>
        <taxon>Cellvibrionaceae</taxon>
        <taxon>Marinagarivorans</taxon>
    </lineage>
</organism>
<dbReference type="GO" id="GO:0005525">
    <property type="term" value="F:GTP binding"/>
    <property type="evidence" value="ECO:0007669"/>
    <property type="project" value="UniProtKB-KW"/>
</dbReference>
<dbReference type="Pfam" id="PF02421">
    <property type="entry name" value="FeoB_N"/>
    <property type="match status" value="1"/>
</dbReference>
<dbReference type="EMBL" id="AP023086">
    <property type="protein sequence ID" value="BCD97444.1"/>
    <property type="molecule type" value="Genomic_DNA"/>
</dbReference>
<evidence type="ECO:0000256" key="11">
    <source>
        <dbReference type="ARBA" id="ARBA00023136"/>
    </source>
</evidence>
<dbReference type="AlphaFoldDB" id="A0AAN2BJZ1"/>
<proteinExistence type="inferred from homology"/>
<name>A0AAN2BJZ1_9GAMM</name>
<evidence type="ECO:0000256" key="9">
    <source>
        <dbReference type="ARBA" id="ARBA00023065"/>
    </source>
</evidence>
<dbReference type="GO" id="GO:0015093">
    <property type="term" value="F:ferrous iron transmembrane transporter activity"/>
    <property type="evidence" value="ECO:0007669"/>
    <property type="project" value="UniProtKB-UniRule"/>
</dbReference>
<feature type="transmembrane region" description="Helical" evidence="15">
    <location>
        <begin position="268"/>
        <end position="289"/>
    </location>
</feature>
<comment type="subcellular location">
    <subcellularLocation>
        <location evidence="15">Cell inner membrane</location>
        <topology evidence="15">Multi-pass membrane protein</topology>
    </subcellularLocation>
    <subcellularLocation>
        <location evidence="1">Cell membrane</location>
        <topology evidence="1">Multi-pass membrane protein</topology>
    </subcellularLocation>
</comment>
<feature type="transmembrane region" description="Helical" evidence="15">
    <location>
        <begin position="615"/>
        <end position="632"/>
    </location>
</feature>
<evidence type="ECO:0000313" key="18">
    <source>
        <dbReference type="Proteomes" id="UP001320119"/>
    </source>
</evidence>
<evidence type="ECO:0000256" key="15">
    <source>
        <dbReference type="RuleBase" id="RU362098"/>
    </source>
</evidence>
<dbReference type="PANTHER" id="PTHR43185:SF1">
    <property type="entry name" value="FE(2+) TRANSPORTER FEOB"/>
    <property type="match status" value="1"/>
</dbReference>
<evidence type="ECO:0000256" key="4">
    <source>
        <dbReference type="ARBA" id="ARBA00022496"/>
    </source>
</evidence>
<keyword evidence="14" id="KW-0460">Magnesium</keyword>
<evidence type="ECO:0000256" key="6">
    <source>
        <dbReference type="ARBA" id="ARBA00022741"/>
    </source>
</evidence>
<dbReference type="InterPro" id="IPR006073">
    <property type="entry name" value="GTP-bd"/>
</dbReference>
<dbReference type="NCBIfam" id="TIGR00437">
    <property type="entry name" value="feoB"/>
    <property type="match status" value="1"/>
</dbReference>
<dbReference type="SUPFAM" id="SSF52540">
    <property type="entry name" value="P-loop containing nucleoside triphosphate hydrolases"/>
    <property type="match status" value="1"/>
</dbReference>
<dbReference type="InterPro" id="IPR050860">
    <property type="entry name" value="FeoB_GTPase"/>
</dbReference>
<feature type="domain" description="FeoB-type G" evidence="16">
    <location>
        <begin position="1"/>
        <end position="166"/>
    </location>
</feature>
<feature type="binding site" evidence="13">
    <location>
        <begin position="33"/>
        <end position="37"/>
    </location>
    <ligand>
        <name>GTP</name>
        <dbReference type="ChEBI" id="CHEBI:37565"/>
        <label>1</label>
    </ligand>
</feature>
<keyword evidence="5 15" id="KW-0812">Transmembrane</keyword>
<evidence type="ECO:0000256" key="8">
    <source>
        <dbReference type="ARBA" id="ARBA00023004"/>
    </source>
</evidence>
<feature type="binding site" evidence="13">
    <location>
        <begin position="8"/>
        <end position="15"/>
    </location>
    <ligand>
        <name>GTP</name>
        <dbReference type="ChEBI" id="CHEBI:37565"/>
        <label>1</label>
    </ligand>
</feature>
<feature type="transmembrane region" description="Helical" evidence="15">
    <location>
        <begin position="585"/>
        <end position="608"/>
    </location>
</feature>
<dbReference type="InterPro" id="IPR011640">
    <property type="entry name" value="Fe2_transport_prot_B_C"/>
</dbReference>
<dbReference type="PRINTS" id="PR00326">
    <property type="entry name" value="GTP1OBG"/>
</dbReference>
<evidence type="ECO:0000256" key="12">
    <source>
        <dbReference type="NCBIfam" id="TIGR00437"/>
    </source>
</evidence>
<dbReference type="GO" id="GO:0046872">
    <property type="term" value="F:metal ion binding"/>
    <property type="evidence" value="ECO:0007669"/>
    <property type="project" value="UniProtKB-KW"/>
</dbReference>
<comment type="similarity">
    <text evidence="15">Belongs to the TRAFAC class TrmE-Era-EngA-EngB-Septin-like GTPase superfamily. FeoB GTPase (TC 9.A.8) family.</text>
</comment>
<dbReference type="KEGG" id="marq:MARGE09_P1645"/>
<keyword evidence="7 15" id="KW-1133">Transmembrane helix</keyword>
<evidence type="ECO:0000259" key="16">
    <source>
        <dbReference type="PROSITE" id="PS51711"/>
    </source>
</evidence>
<keyword evidence="8 15" id="KW-0408">Iron</keyword>
<dbReference type="Gene3D" id="3.40.50.300">
    <property type="entry name" value="P-loop containing nucleotide triphosphate hydrolases"/>
    <property type="match status" value="1"/>
</dbReference>
<sequence>MKEIALIGSPNCGKTTLFNRLTGTRQRTGNWPGVTVERKDGRLPLPSGESVRVVDLPGIYSLHDDIQGVEARVAHTYIQSHNPELVMVVLDATRLSRQLSLLPDIIATGKPVILIVNMLDSAEAEGIQVDLGALRKGTGLPVAGVVSSTGIGVDELKQQIDTLLLSYPAGRVDFDVAELAKKVYRNTGKQSRTEKIDKWLLHPIYALPIFLATMYLLFTISVNLGAVFIDFFDILLGSIFVDGTRWVTATLGAPQWLQAVLADGVGGGVQLVGTFIPVIGCLYLCMSALEDSGYLSRAAFVIDRLMAKIGLPGQAFIPLIIGFGCNVPAVMASRALGQASARLTTIFIAPFMSCGARLSVYVFVGTAFFPSQAQNAIFALYLLGIGVAVISAWLLRRKLFGGVVGANIAEMPAYHRPLLRNVLTQTWHRLYSFIWRAGKRILVVVILLNVFSSWGTDGSWGNQDSENSMLSATGKVLTPMFTPMGVGEDNWPATVGLFTGLFAKEVVVGTLDTLYTPPVVSEEGDAISAPDVVADTLAAFTSVWDNFGGLAGALLDPLGIGSAQDDIAGQAPGSYKAMQSLFPSAWGAFCYLVFILLYAPCVATIGVMQKEAGQVWLGFSVVWSLLLSYWLASNLWHLSLLLVSPIAAGGWIVGSSLVLYLCYRLIMSQMRRGIRDHIPAINV</sequence>
<feature type="transmembrane region" description="Helical" evidence="15">
    <location>
        <begin position="309"/>
        <end position="331"/>
    </location>
</feature>
<dbReference type="PROSITE" id="PS51711">
    <property type="entry name" value="G_FEOB"/>
    <property type="match status" value="1"/>
</dbReference>
<dbReference type="Pfam" id="PF07664">
    <property type="entry name" value="FeoB_C"/>
    <property type="match status" value="1"/>
</dbReference>
<feature type="transmembrane region" description="Helical" evidence="15">
    <location>
        <begin position="343"/>
        <end position="364"/>
    </location>
</feature>
<feature type="binding site" evidence="14">
    <location>
        <position position="23"/>
    </location>
    <ligand>
        <name>Mg(2+)</name>
        <dbReference type="ChEBI" id="CHEBI:18420"/>
        <label>2</label>
    </ligand>
</feature>
<dbReference type="Proteomes" id="UP001320119">
    <property type="component" value="Chromosome"/>
</dbReference>
<accession>A0AAN2BJZ1</accession>
<evidence type="ECO:0000313" key="17">
    <source>
        <dbReference type="EMBL" id="BCD97444.1"/>
    </source>
</evidence>
<evidence type="ECO:0000256" key="2">
    <source>
        <dbReference type="ARBA" id="ARBA00022448"/>
    </source>
</evidence>
<feature type="transmembrane region" description="Helical" evidence="15">
    <location>
        <begin position="199"/>
        <end position="218"/>
    </location>
</feature>
<feature type="binding site" evidence="14">
    <location>
        <position position="22"/>
    </location>
    <ligand>
        <name>Mg(2+)</name>
        <dbReference type="ChEBI" id="CHEBI:18420"/>
        <label>1</label>
    </ligand>
</feature>
<dbReference type="Pfam" id="PF07670">
    <property type="entry name" value="Gate"/>
    <property type="match status" value="2"/>
</dbReference>
<dbReference type="GO" id="GO:0005886">
    <property type="term" value="C:plasma membrane"/>
    <property type="evidence" value="ECO:0007669"/>
    <property type="project" value="UniProtKB-SubCell"/>
</dbReference>
<keyword evidence="3" id="KW-1003">Cell membrane</keyword>
<dbReference type="InterPro" id="IPR011642">
    <property type="entry name" value="Gate_dom"/>
</dbReference>
<dbReference type="CDD" id="cd01879">
    <property type="entry name" value="FeoB"/>
    <property type="match status" value="1"/>
</dbReference>
<dbReference type="PANTHER" id="PTHR43185">
    <property type="entry name" value="FERROUS IRON TRANSPORT PROTEIN B"/>
    <property type="match status" value="1"/>
</dbReference>
<keyword evidence="6 13" id="KW-0547">Nucleotide-binding</keyword>
<keyword evidence="9" id="KW-0406">Ion transport</keyword>
<feature type="binding site" evidence="13">
    <location>
        <begin position="55"/>
        <end position="58"/>
    </location>
    <ligand>
        <name>GTP</name>
        <dbReference type="ChEBI" id="CHEBI:37565"/>
        <label>1</label>
    </ligand>
</feature>
<gene>
    <name evidence="17" type="ORF">MARGE09_P1645</name>
</gene>
<feature type="transmembrane region" description="Helical" evidence="15">
    <location>
        <begin position="376"/>
        <end position="395"/>
    </location>
</feature>
<evidence type="ECO:0000256" key="1">
    <source>
        <dbReference type="ARBA" id="ARBA00004651"/>
    </source>
</evidence>
<keyword evidence="14" id="KW-0479">Metal-binding</keyword>
<comment type="function">
    <text evidence="15">Probable transporter of a GTP-driven Fe(2+) uptake system.</text>
</comment>
<dbReference type="RefSeq" id="WP_236986913.1">
    <property type="nucleotide sequence ID" value="NZ_AP023086.1"/>
</dbReference>
<keyword evidence="18" id="KW-1185">Reference proteome</keyword>
<evidence type="ECO:0000256" key="3">
    <source>
        <dbReference type="ARBA" id="ARBA00022475"/>
    </source>
</evidence>
<dbReference type="InterPro" id="IPR027417">
    <property type="entry name" value="P-loop_NTPase"/>
</dbReference>
<evidence type="ECO:0000256" key="13">
    <source>
        <dbReference type="PIRSR" id="PIRSR603373-1"/>
    </source>
</evidence>
<evidence type="ECO:0000256" key="5">
    <source>
        <dbReference type="ARBA" id="ARBA00022692"/>
    </source>
</evidence>
<evidence type="ECO:0000256" key="14">
    <source>
        <dbReference type="PIRSR" id="PIRSR603373-2"/>
    </source>
</evidence>
<keyword evidence="2 15" id="KW-0813">Transport</keyword>
<keyword evidence="4 15" id="KW-0410">Iron transport</keyword>
<reference evidence="17 18" key="1">
    <citation type="journal article" date="2022" name="IScience">
        <title>An ultrasensitive nanofiber-based assay for enzymatic hydrolysis and deep-sea microbial degradation of cellulose.</title>
        <authorList>
            <person name="Tsudome M."/>
            <person name="Tachioka M."/>
            <person name="Miyazaki M."/>
            <person name="Uchimura K."/>
            <person name="Tsuda M."/>
            <person name="Takaki Y."/>
            <person name="Deguchi S."/>
        </authorList>
    </citation>
    <scope>NUCLEOTIDE SEQUENCE [LARGE SCALE GENOMIC DNA]</scope>
    <source>
        <strain evidence="17 18">GE09</strain>
    </source>
</reference>
<protein>
    <recommendedName>
        <fullName evidence="12 15">Ferrous iron transport protein B</fullName>
    </recommendedName>
</protein>
<dbReference type="InterPro" id="IPR003373">
    <property type="entry name" value="Fe2_transport_prot-B"/>
</dbReference>
<keyword evidence="10 13" id="KW-0342">GTP-binding</keyword>
<dbReference type="InterPro" id="IPR030389">
    <property type="entry name" value="G_FEOB_dom"/>
</dbReference>
<feature type="transmembrane region" description="Helical" evidence="15">
    <location>
        <begin position="638"/>
        <end position="663"/>
    </location>
</feature>
<evidence type="ECO:0000256" key="7">
    <source>
        <dbReference type="ARBA" id="ARBA00022989"/>
    </source>
</evidence>
<feature type="binding site" evidence="14">
    <location>
        <position position="19"/>
    </location>
    <ligand>
        <name>Mg(2+)</name>
        <dbReference type="ChEBI" id="CHEBI:18420"/>
        <label>2</label>
    </ligand>
</feature>
<evidence type="ECO:0000256" key="10">
    <source>
        <dbReference type="ARBA" id="ARBA00023134"/>
    </source>
</evidence>